<dbReference type="InterPro" id="IPR021424">
    <property type="entry name" value="PorA"/>
</dbReference>
<dbReference type="EMBL" id="JBHSIT010000007">
    <property type="protein sequence ID" value="MFC4910364.1"/>
    <property type="molecule type" value="Genomic_DNA"/>
</dbReference>
<evidence type="ECO:0000256" key="1">
    <source>
        <dbReference type="SAM" id="MobiDB-lite"/>
    </source>
</evidence>
<sequence>MRRSLGLVLVVVGAFLTTLAPMIRFYVAGQVIQAPLNRYERVRLEASNASVFDMASLKVRKGMTLVADSTIRGDVKANGGNERIAVWDSSTSITDKSTGKQIDLQAFRMAFDRRTAQLVNCCAANVGGDVNVKMFGYGLLFPIADVHKRDYPFYDTTTRRTLPMKYSGEEDVAGMSTYKFVQQVPLAKVESMDVKLPGDMLGLGKNSVPQRVDRYFEAVNTQWVDPRTGIPVKQEQKITSSLRNRDGTGRLIVADADLVTIPEDQKHLADLSNTSAMEIAWTRIYGPVLALVVGLGLLGTGSAITLLSSRRVPPPPPAPRGPDGRFGGLAAGTPPNTRRRAHPPAGSARARRQPRRLGRT</sequence>
<dbReference type="RefSeq" id="WP_378258660.1">
    <property type="nucleotide sequence ID" value="NZ_JBHSIT010000007.1"/>
</dbReference>
<accession>A0ABV9U3L2</accession>
<protein>
    <submittedName>
        <fullName evidence="2">DUF3068 domain-containing protein</fullName>
    </submittedName>
</protein>
<proteinExistence type="predicted"/>
<keyword evidence="3" id="KW-1185">Reference proteome</keyword>
<feature type="compositionally biased region" description="Basic residues" evidence="1">
    <location>
        <begin position="349"/>
        <end position="360"/>
    </location>
</feature>
<organism evidence="2 3">
    <name type="scientific">Actinomadura gamaensis</name>
    <dbReference type="NCBI Taxonomy" id="1763541"/>
    <lineage>
        <taxon>Bacteria</taxon>
        <taxon>Bacillati</taxon>
        <taxon>Actinomycetota</taxon>
        <taxon>Actinomycetes</taxon>
        <taxon>Streptosporangiales</taxon>
        <taxon>Thermomonosporaceae</taxon>
        <taxon>Actinomadura</taxon>
    </lineage>
</organism>
<feature type="region of interest" description="Disordered" evidence="1">
    <location>
        <begin position="308"/>
        <end position="360"/>
    </location>
</feature>
<dbReference type="Pfam" id="PF11271">
    <property type="entry name" value="PorA"/>
    <property type="match status" value="1"/>
</dbReference>
<name>A0ABV9U3L2_9ACTN</name>
<dbReference type="Proteomes" id="UP001595872">
    <property type="component" value="Unassembled WGS sequence"/>
</dbReference>
<evidence type="ECO:0000313" key="3">
    <source>
        <dbReference type="Proteomes" id="UP001595872"/>
    </source>
</evidence>
<reference evidence="3" key="1">
    <citation type="journal article" date="2019" name="Int. J. Syst. Evol. Microbiol.">
        <title>The Global Catalogue of Microorganisms (GCM) 10K type strain sequencing project: providing services to taxonomists for standard genome sequencing and annotation.</title>
        <authorList>
            <consortium name="The Broad Institute Genomics Platform"/>
            <consortium name="The Broad Institute Genome Sequencing Center for Infectious Disease"/>
            <person name="Wu L."/>
            <person name="Ma J."/>
        </authorList>
    </citation>
    <scope>NUCLEOTIDE SEQUENCE [LARGE SCALE GENOMIC DNA]</scope>
    <source>
        <strain evidence="3">KLKA75</strain>
    </source>
</reference>
<evidence type="ECO:0000313" key="2">
    <source>
        <dbReference type="EMBL" id="MFC4910364.1"/>
    </source>
</evidence>
<comment type="caution">
    <text evidence="2">The sequence shown here is derived from an EMBL/GenBank/DDBJ whole genome shotgun (WGS) entry which is preliminary data.</text>
</comment>
<gene>
    <name evidence="2" type="ORF">ACFPCY_23830</name>
</gene>